<evidence type="ECO:0000313" key="3">
    <source>
        <dbReference type="EMBL" id="EMS19680.1"/>
    </source>
</evidence>
<reference evidence="3 4" key="1">
    <citation type="journal article" date="2012" name="Nat. Commun.">
        <title>A multi-omic map of the lipid-producing yeast Rhodosporidium toruloides.</title>
        <authorList>
            <person name="Zhu Z."/>
            <person name="Zhang S."/>
            <person name="Liu H."/>
            <person name="Shen H."/>
            <person name="Lin X."/>
            <person name="Yang F."/>
            <person name="Zhou Y.J."/>
            <person name="Jin G."/>
            <person name="Ye M."/>
            <person name="Zou H."/>
            <person name="Zou H."/>
            <person name="Zhao Z.K."/>
        </authorList>
    </citation>
    <scope>NUCLEOTIDE SEQUENCE [LARGE SCALE GENOMIC DNA]</scope>
    <source>
        <strain evidence="3 4">NP11</strain>
    </source>
</reference>
<feature type="transmembrane region" description="Helical" evidence="2">
    <location>
        <begin position="434"/>
        <end position="452"/>
    </location>
</feature>
<keyword evidence="4" id="KW-1185">Reference proteome</keyword>
<name>M7WP98_RHOT1</name>
<feature type="region of interest" description="Disordered" evidence="1">
    <location>
        <begin position="128"/>
        <end position="157"/>
    </location>
</feature>
<keyword evidence="2" id="KW-1133">Transmembrane helix</keyword>
<evidence type="ECO:0000313" key="4">
    <source>
        <dbReference type="Proteomes" id="UP000016926"/>
    </source>
</evidence>
<feature type="compositionally biased region" description="Basic and acidic residues" evidence="1">
    <location>
        <begin position="135"/>
        <end position="153"/>
    </location>
</feature>
<dbReference type="GeneID" id="27368228"/>
<organism evidence="3 4">
    <name type="scientific">Rhodotorula toruloides (strain NP11)</name>
    <name type="common">Yeast</name>
    <name type="synonym">Rhodosporidium toruloides</name>
    <dbReference type="NCBI Taxonomy" id="1130832"/>
    <lineage>
        <taxon>Eukaryota</taxon>
        <taxon>Fungi</taxon>
        <taxon>Dikarya</taxon>
        <taxon>Basidiomycota</taxon>
        <taxon>Pucciniomycotina</taxon>
        <taxon>Microbotryomycetes</taxon>
        <taxon>Sporidiobolales</taxon>
        <taxon>Sporidiobolaceae</taxon>
        <taxon>Rhodotorula</taxon>
    </lineage>
</organism>
<evidence type="ECO:0000256" key="1">
    <source>
        <dbReference type="SAM" id="MobiDB-lite"/>
    </source>
</evidence>
<dbReference type="HOGENOM" id="CLU_497101_0_0_1"/>
<evidence type="ECO:0000256" key="2">
    <source>
        <dbReference type="SAM" id="Phobius"/>
    </source>
</evidence>
<dbReference type="AlphaFoldDB" id="M7WP98"/>
<keyword evidence="2" id="KW-0472">Membrane</keyword>
<dbReference type="Gene3D" id="2.60.120.260">
    <property type="entry name" value="Galactose-binding domain-like"/>
    <property type="match status" value="1"/>
</dbReference>
<protein>
    <submittedName>
        <fullName evidence="3">Uncharacterized protein</fullName>
    </submittedName>
</protein>
<dbReference type="Proteomes" id="UP000016926">
    <property type="component" value="Unassembled WGS sequence"/>
</dbReference>
<feature type="transmembrane region" description="Helical" evidence="2">
    <location>
        <begin position="87"/>
        <end position="110"/>
    </location>
</feature>
<dbReference type="RefSeq" id="XP_016270799.1">
    <property type="nucleotide sequence ID" value="XM_016417883.1"/>
</dbReference>
<proteinExistence type="predicted"/>
<feature type="compositionally biased region" description="Basic residues" evidence="1">
    <location>
        <begin position="483"/>
        <end position="495"/>
    </location>
</feature>
<feature type="compositionally biased region" description="Low complexity" evidence="1">
    <location>
        <begin position="522"/>
        <end position="534"/>
    </location>
</feature>
<keyword evidence="2" id="KW-0812">Transmembrane</keyword>
<feature type="region of interest" description="Disordered" evidence="1">
    <location>
        <begin position="469"/>
        <end position="548"/>
    </location>
</feature>
<dbReference type="EMBL" id="KB722667">
    <property type="protein sequence ID" value="EMS19680.1"/>
    <property type="molecule type" value="Genomic_DNA"/>
</dbReference>
<feature type="region of interest" description="Disordered" evidence="1">
    <location>
        <begin position="183"/>
        <end position="209"/>
    </location>
</feature>
<sequence>MAPQIVPTVPLAVMRSAASSFSSSSSTSLEPLYTTTVIETVYASATAQSSSSPSKAGSIASAAAALAQGDIGEGGEVENGYLSFAEIGAIITSLFLTTLVVTVLASFVLAQARNARRLAEGRSTDLEWFGLGRSSPKEGDGRRSARPRGEAKGEQAGLMESSTVNLFNVAEALSAVASKASAEKAGDSAETTSAPLPTLPPTKTTTPASNEVPQGMGVGMHGIMATVNSTGTNPATAPWATKTSGGMAAFSDDLTTIVVHSDSSIEYGCPLEGDSWQQESLTDSLTAHTATGKGCYMKYTFTGDSVQVYGATGVQAGVFGCSIGTSQWNATGWWNAYGSGNHFQPYAGSCQMQGLGYDSHEIQLVNSPNEPKKLYFTGLRFTTNKTQTVWETHSWSACCAGYTFPQGVATIVSVAPSATGSSGASVGGLSTGTFGFVIVGVAAAIILASVLVGCMCCRKRPSADPSAHLKAVLDSEDSESHPLHKRHSKKRSSRKRFSDSSRSRKHRETTTESDSEDEKSTGTDASTGTGSSTDESADEKHARRKKDR</sequence>
<dbReference type="OrthoDB" id="2529959at2759"/>
<accession>M7WP98</accession>
<gene>
    <name evidence="3" type="ORF">RHTO_04215</name>
</gene>
<feature type="compositionally biased region" description="Low complexity" evidence="1">
    <location>
        <begin position="191"/>
        <end position="209"/>
    </location>
</feature>